<comment type="caution">
    <text evidence="2">The sequence shown here is derived from an EMBL/GenBank/DDBJ whole genome shotgun (WGS) entry which is preliminary data.</text>
</comment>
<dbReference type="Pfam" id="PF06200">
    <property type="entry name" value="tify"/>
    <property type="match status" value="1"/>
</dbReference>
<organism evidence="2 3">
    <name type="scientific">Abeliophyllum distichum</name>
    <dbReference type="NCBI Taxonomy" id="126358"/>
    <lineage>
        <taxon>Eukaryota</taxon>
        <taxon>Viridiplantae</taxon>
        <taxon>Streptophyta</taxon>
        <taxon>Embryophyta</taxon>
        <taxon>Tracheophyta</taxon>
        <taxon>Spermatophyta</taxon>
        <taxon>Magnoliopsida</taxon>
        <taxon>eudicotyledons</taxon>
        <taxon>Gunneridae</taxon>
        <taxon>Pentapetalae</taxon>
        <taxon>asterids</taxon>
        <taxon>lamiids</taxon>
        <taxon>Lamiales</taxon>
        <taxon>Oleaceae</taxon>
        <taxon>Forsythieae</taxon>
        <taxon>Abeliophyllum</taxon>
    </lineage>
</organism>
<keyword evidence="3" id="KW-1185">Reference proteome</keyword>
<evidence type="ECO:0000313" key="3">
    <source>
        <dbReference type="Proteomes" id="UP001604336"/>
    </source>
</evidence>
<dbReference type="InterPro" id="IPR010399">
    <property type="entry name" value="Tify_dom"/>
</dbReference>
<dbReference type="AlphaFoldDB" id="A0ABD1SV23"/>
<evidence type="ECO:0000259" key="1">
    <source>
        <dbReference type="PROSITE" id="PS51320"/>
    </source>
</evidence>
<dbReference type="EMBL" id="JBFOLK010000006">
    <property type="protein sequence ID" value="KAL2504421.1"/>
    <property type="molecule type" value="Genomic_DNA"/>
</dbReference>
<dbReference type="Proteomes" id="UP001604336">
    <property type="component" value="Unassembled WGS sequence"/>
</dbReference>
<gene>
    <name evidence="2" type="ORF">Adt_20042</name>
</gene>
<evidence type="ECO:0000313" key="2">
    <source>
        <dbReference type="EMBL" id="KAL2504421.1"/>
    </source>
</evidence>
<reference evidence="3" key="1">
    <citation type="submission" date="2024-07" db="EMBL/GenBank/DDBJ databases">
        <title>Two chromosome-level genome assemblies of Korean endemic species Abeliophyllum distichum and Forsythia ovata (Oleaceae).</title>
        <authorList>
            <person name="Jang H."/>
        </authorList>
    </citation>
    <scope>NUCLEOTIDE SEQUENCE [LARGE SCALE GENOMIC DNA]</scope>
</reference>
<sequence>MDGVDTVALYDPGSSYMTSVVAPATGEGDADQLTLLFQGEVYVFDSVSPKKVCCVSRFDSANVNANAGMNVNANTSASSGGFNARANKVVSQKPDNKKNSGVANGITTVNGHPTLDLVPVKEAKSPWLGKNTYMYKIK</sequence>
<accession>A0ABD1SV23</accession>
<dbReference type="PROSITE" id="PS51320">
    <property type="entry name" value="TIFY"/>
    <property type="match status" value="1"/>
</dbReference>
<proteinExistence type="predicted"/>
<protein>
    <submittedName>
        <fullName evidence="2">Arogenate dehydratase</fullName>
    </submittedName>
</protein>
<feature type="domain" description="Tify" evidence="1">
    <location>
        <begin position="26"/>
        <end position="61"/>
    </location>
</feature>
<name>A0ABD1SV23_9LAMI</name>